<feature type="repeat" description="PPR" evidence="3">
    <location>
        <begin position="392"/>
        <end position="426"/>
    </location>
</feature>
<dbReference type="Pfam" id="PF01535">
    <property type="entry name" value="PPR"/>
    <property type="match status" value="5"/>
</dbReference>
<dbReference type="FunFam" id="1.25.40.10:FF:000393">
    <property type="entry name" value="Pentatricopeptide repeat-containing protein At1g20230"/>
    <property type="match status" value="1"/>
</dbReference>
<dbReference type="InterPro" id="IPR046848">
    <property type="entry name" value="E_motif"/>
</dbReference>
<comment type="caution">
    <text evidence="5">The sequence shown here is derived from an EMBL/GenBank/DDBJ whole genome shotgun (WGS) entry which is preliminary data.</text>
</comment>
<reference evidence="5 6" key="1">
    <citation type="journal article" date="2018" name="Mol. Plant">
        <title>The genome of Artemisia annua provides insight into the evolution of Asteraceae family and artemisinin biosynthesis.</title>
        <authorList>
            <person name="Shen Q."/>
            <person name="Zhang L."/>
            <person name="Liao Z."/>
            <person name="Wang S."/>
            <person name="Yan T."/>
            <person name="Shi P."/>
            <person name="Liu M."/>
            <person name="Fu X."/>
            <person name="Pan Q."/>
            <person name="Wang Y."/>
            <person name="Lv Z."/>
            <person name="Lu X."/>
            <person name="Zhang F."/>
            <person name="Jiang W."/>
            <person name="Ma Y."/>
            <person name="Chen M."/>
            <person name="Hao X."/>
            <person name="Li L."/>
            <person name="Tang Y."/>
            <person name="Lv G."/>
            <person name="Zhou Y."/>
            <person name="Sun X."/>
            <person name="Brodelius P.E."/>
            <person name="Rose J.K.C."/>
            <person name="Tang K."/>
        </authorList>
    </citation>
    <scope>NUCLEOTIDE SEQUENCE [LARGE SCALE GENOMIC DNA]</scope>
    <source>
        <strain evidence="6">cv. Huhao1</strain>
        <tissue evidence="5">Leaf</tissue>
    </source>
</reference>
<sequence length="941" mass="105651">MDISSTPFTLHHKKPYLDKPTYTNKPISSFTPVNNVANVIHSMDFRNPDKCIQTYTLLLKNCRKSHNPQLGLQLHGHMVVSGVDFCDFLSSQLLEFYCKFLFVHDARKLFNGMSERNVFSWTSVIGLYCEVGDYVETVKLFWLMVDEGVRPDRFVFPKVFKACAQLKDYKAGRDVYDYMMSIGFEGNNAVKRAFLDMFIKCGRMDIARRLFEEMRSNDVIMWNMMVSGYVLKRDFERALRYVENMRVNDVIPDRVTWNTILSGYAQVGQFKEAAKYFSEMGGFGGLEPNVVSWTALITGNLQNGNPSHALNIFRKMMTSGVKPNSTTISSVISACANLSSERHGKEIHGYCIKMEELDSNLVVNNSLVDFYSKCQKLGDGAKKHFNRITQKDLVSWNSILAACAIKGSRNDALKFLNDMESQGVSPDIITWNGLITGFTQYGDGNTALEFFAKMCQLRISPNTTTISGVLAACAQTKNLRLGKAIHTYAIRNEVEMGTGVGSALIAMYSGCDDLEASYAVFDGLPTKDVVIWNSIIAASGKSGFGVGALDLLREMKLSNVQPDSVTMISTLTVCSKLAALRQGREIHQYIIRHGLDSSNFVCNALIDMYGKCGSINKSRQVFELLVAQRRDVVSWNVMIAAYGMHGFGKDALNLFRRMTAQERLKPNHVTFTNLLSACSHSGLTDEGRSYFNMMKQEYGIEPDMEQYACMVDLIARSGNLSDTLEFIERMPFEPNAAIWGSLLGASRIHLNIEMAEHAAKYLFELEPGSSGNYILLANIYSTLGKWEDAARIRCLMKERGVTKAPGCSWIEVGRKVYSFIVGDTSHPFMDQVSAKMESLYSKIKEKGYVPDTKFVLQNMEESEKEMVLCGHSEKLALAFGLISTSASSSTPLRIIKNLRVCGDCHSAIKYISVVEKREIIMRDNYRFHHFVDGVCSCGDYW</sequence>
<comment type="similarity">
    <text evidence="1">Belongs to the PPR family. PCMP-H subfamily.</text>
</comment>
<dbReference type="Pfam" id="PF14432">
    <property type="entry name" value="DYW_deaminase"/>
    <property type="match status" value="1"/>
</dbReference>
<name>A0A2U1L6D1_ARTAN</name>
<dbReference type="Proteomes" id="UP000245207">
    <property type="component" value="Unassembled WGS sequence"/>
</dbReference>
<dbReference type="Pfam" id="PF13041">
    <property type="entry name" value="PPR_2"/>
    <property type="match status" value="4"/>
</dbReference>
<evidence type="ECO:0000313" key="6">
    <source>
        <dbReference type="Proteomes" id="UP000245207"/>
    </source>
</evidence>
<evidence type="ECO:0000256" key="1">
    <source>
        <dbReference type="ARBA" id="ARBA00006643"/>
    </source>
</evidence>
<feature type="repeat" description="PPR" evidence="3">
    <location>
        <begin position="253"/>
        <end position="287"/>
    </location>
</feature>
<feature type="domain" description="DYW" evidence="4">
    <location>
        <begin position="847"/>
        <end position="941"/>
    </location>
</feature>
<evidence type="ECO:0000259" key="4">
    <source>
        <dbReference type="Pfam" id="PF14432"/>
    </source>
</evidence>
<feature type="repeat" description="PPR" evidence="3">
    <location>
        <begin position="427"/>
        <end position="461"/>
    </location>
</feature>
<feature type="repeat" description="PPR" evidence="3">
    <location>
        <begin position="218"/>
        <end position="252"/>
    </location>
</feature>
<dbReference type="PANTHER" id="PTHR47926:SF347">
    <property type="entry name" value="PENTATRICOPEPTIDE REPEAT-CONTAINING PROTEIN"/>
    <property type="match status" value="1"/>
</dbReference>
<feature type="repeat" description="PPR" evidence="3">
    <location>
        <begin position="289"/>
        <end position="323"/>
    </location>
</feature>
<dbReference type="InterPro" id="IPR032867">
    <property type="entry name" value="DYW_dom"/>
</dbReference>
<gene>
    <name evidence="5" type="ORF">CTI12_AA525510</name>
</gene>
<protein>
    <submittedName>
        <fullName evidence="5">Pentatricopeptide repeat-containing protein</fullName>
    </submittedName>
</protein>
<accession>A0A2U1L6D1</accession>
<dbReference type="Gene3D" id="1.25.40.10">
    <property type="entry name" value="Tetratricopeptide repeat domain"/>
    <property type="match status" value="6"/>
</dbReference>
<keyword evidence="6" id="KW-1185">Reference proteome</keyword>
<dbReference type="Pfam" id="PF20431">
    <property type="entry name" value="E_motif"/>
    <property type="match status" value="1"/>
</dbReference>
<dbReference type="FunFam" id="1.25.40.10:FF:000366">
    <property type="entry name" value="Pentatricopeptide (PPR) repeat-containing protein"/>
    <property type="match status" value="1"/>
</dbReference>
<evidence type="ECO:0000256" key="3">
    <source>
        <dbReference type="PROSITE-ProRule" id="PRU00708"/>
    </source>
</evidence>
<evidence type="ECO:0000313" key="5">
    <source>
        <dbReference type="EMBL" id="PWA44562.1"/>
    </source>
</evidence>
<organism evidence="5 6">
    <name type="scientific">Artemisia annua</name>
    <name type="common">Sweet wormwood</name>
    <dbReference type="NCBI Taxonomy" id="35608"/>
    <lineage>
        <taxon>Eukaryota</taxon>
        <taxon>Viridiplantae</taxon>
        <taxon>Streptophyta</taxon>
        <taxon>Embryophyta</taxon>
        <taxon>Tracheophyta</taxon>
        <taxon>Spermatophyta</taxon>
        <taxon>Magnoliopsida</taxon>
        <taxon>eudicotyledons</taxon>
        <taxon>Gunneridae</taxon>
        <taxon>Pentapetalae</taxon>
        <taxon>asterids</taxon>
        <taxon>campanulids</taxon>
        <taxon>Asterales</taxon>
        <taxon>Asteraceae</taxon>
        <taxon>Asteroideae</taxon>
        <taxon>Anthemideae</taxon>
        <taxon>Artemisiinae</taxon>
        <taxon>Artemisia</taxon>
    </lineage>
</organism>
<dbReference type="AlphaFoldDB" id="A0A2U1L6D1"/>
<dbReference type="InterPro" id="IPR046960">
    <property type="entry name" value="PPR_At4g14850-like_plant"/>
</dbReference>
<dbReference type="NCBIfam" id="TIGR00756">
    <property type="entry name" value="PPR"/>
    <property type="match status" value="9"/>
</dbReference>
<feature type="repeat" description="PPR" evidence="3">
    <location>
        <begin position="117"/>
        <end position="151"/>
    </location>
</feature>
<proteinExistence type="inferred from homology"/>
<dbReference type="PANTHER" id="PTHR47926">
    <property type="entry name" value="PENTATRICOPEPTIDE REPEAT-CONTAINING PROTEIN"/>
    <property type="match status" value="1"/>
</dbReference>
<dbReference type="InterPro" id="IPR002885">
    <property type="entry name" value="PPR_rpt"/>
</dbReference>
<dbReference type="OrthoDB" id="185373at2759"/>
<keyword evidence="2" id="KW-0677">Repeat</keyword>
<dbReference type="FunFam" id="1.25.40.10:FF:000031">
    <property type="entry name" value="Pentatricopeptide repeat-containing protein mitochondrial"/>
    <property type="match status" value="1"/>
</dbReference>
<dbReference type="GO" id="GO:0003723">
    <property type="term" value="F:RNA binding"/>
    <property type="evidence" value="ECO:0007669"/>
    <property type="project" value="InterPro"/>
</dbReference>
<feature type="repeat" description="PPR" evidence="3">
    <location>
        <begin position="631"/>
        <end position="661"/>
    </location>
</feature>
<dbReference type="GO" id="GO:0008270">
    <property type="term" value="F:zinc ion binding"/>
    <property type="evidence" value="ECO:0007669"/>
    <property type="project" value="InterPro"/>
</dbReference>
<feature type="repeat" description="PPR" evidence="3">
    <location>
        <begin position="667"/>
        <end position="702"/>
    </location>
</feature>
<evidence type="ECO:0000256" key="2">
    <source>
        <dbReference type="ARBA" id="ARBA00022737"/>
    </source>
</evidence>
<feature type="repeat" description="PPR" evidence="3">
    <location>
        <begin position="528"/>
        <end position="562"/>
    </location>
</feature>
<dbReference type="InterPro" id="IPR011990">
    <property type="entry name" value="TPR-like_helical_dom_sf"/>
</dbReference>
<dbReference type="PROSITE" id="PS51375">
    <property type="entry name" value="PPR"/>
    <property type="match status" value="9"/>
</dbReference>
<dbReference type="EMBL" id="PKPP01011212">
    <property type="protein sequence ID" value="PWA44562.1"/>
    <property type="molecule type" value="Genomic_DNA"/>
</dbReference>
<dbReference type="GO" id="GO:0009451">
    <property type="term" value="P:RNA modification"/>
    <property type="evidence" value="ECO:0007669"/>
    <property type="project" value="InterPro"/>
</dbReference>